<evidence type="ECO:0000313" key="2">
    <source>
        <dbReference type="Proteomes" id="UP000298663"/>
    </source>
</evidence>
<keyword evidence="2" id="KW-1185">Reference proteome</keyword>
<dbReference type="EMBL" id="AZBU02000005">
    <property type="protein sequence ID" value="TKR75684.1"/>
    <property type="molecule type" value="Genomic_DNA"/>
</dbReference>
<reference evidence="1 2" key="1">
    <citation type="journal article" date="2015" name="Genome Biol.">
        <title>Comparative genomics of Steinernema reveals deeply conserved gene regulatory networks.</title>
        <authorList>
            <person name="Dillman A.R."/>
            <person name="Macchietto M."/>
            <person name="Porter C.F."/>
            <person name="Rogers A."/>
            <person name="Williams B."/>
            <person name="Antoshechkin I."/>
            <person name="Lee M.M."/>
            <person name="Goodwin Z."/>
            <person name="Lu X."/>
            <person name="Lewis E.E."/>
            <person name="Goodrich-Blair H."/>
            <person name="Stock S.P."/>
            <person name="Adams B.J."/>
            <person name="Sternberg P.W."/>
            <person name="Mortazavi A."/>
        </authorList>
    </citation>
    <scope>NUCLEOTIDE SEQUENCE [LARGE SCALE GENOMIC DNA]</scope>
    <source>
        <strain evidence="1 2">ALL</strain>
    </source>
</reference>
<dbReference type="Proteomes" id="UP000298663">
    <property type="component" value="Unassembled WGS sequence"/>
</dbReference>
<accession>A0A4U5N0C6</accession>
<evidence type="ECO:0000313" key="1">
    <source>
        <dbReference type="EMBL" id="TKR75684.1"/>
    </source>
</evidence>
<organism evidence="1 2">
    <name type="scientific">Steinernema carpocapsae</name>
    <name type="common">Entomopathogenic nematode</name>
    <dbReference type="NCBI Taxonomy" id="34508"/>
    <lineage>
        <taxon>Eukaryota</taxon>
        <taxon>Metazoa</taxon>
        <taxon>Ecdysozoa</taxon>
        <taxon>Nematoda</taxon>
        <taxon>Chromadorea</taxon>
        <taxon>Rhabditida</taxon>
        <taxon>Tylenchina</taxon>
        <taxon>Panagrolaimomorpha</taxon>
        <taxon>Strongyloidoidea</taxon>
        <taxon>Steinernematidae</taxon>
        <taxon>Steinernema</taxon>
    </lineage>
</organism>
<proteinExistence type="predicted"/>
<reference evidence="1 2" key="2">
    <citation type="journal article" date="2019" name="G3 (Bethesda)">
        <title>Hybrid Assembly of the Genome of the Entomopathogenic Nematode Steinernema carpocapsae Identifies the X-Chromosome.</title>
        <authorList>
            <person name="Serra L."/>
            <person name="Macchietto M."/>
            <person name="Macias-Munoz A."/>
            <person name="McGill C.J."/>
            <person name="Rodriguez I.M."/>
            <person name="Rodriguez B."/>
            <person name="Murad R."/>
            <person name="Mortazavi A."/>
        </authorList>
    </citation>
    <scope>NUCLEOTIDE SEQUENCE [LARGE SCALE GENOMIC DNA]</scope>
    <source>
        <strain evidence="1 2">ALL</strain>
    </source>
</reference>
<dbReference type="AlphaFoldDB" id="A0A4U5N0C6"/>
<protein>
    <submittedName>
        <fullName evidence="1">Uncharacterized protein</fullName>
    </submittedName>
</protein>
<sequence length="93" mass="10459">MDLRINYALGNHFDISNETSIAGEGGSKMLIGVVNGNKIYRKKSNRKTGLYYDKDTSLAVFGKVNCFFINGCDLAFGKELFYDILVIPKEKIR</sequence>
<name>A0A4U5N0C6_STECR</name>
<comment type="caution">
    <text evidence="1">The sequence shown here is derived from an EMBL/GenBank/DDBJ whole genome shotgun (WGS) entry which is preliminary data.</text>
</comment>
<gene>
    <name evidence="1" type="ORF">L596_016939</name>
</gene>